<keyword evidence="5 7" id="KW-0472">Membrane</keyword>
<evidence type="ECO:0000313" key="10">
    <source>
        <dbReference type="Proteomes" id="UP000198908"/>
    </source>
</evidence>
<dbReference type="PIRSF" id="PIRSF002808">
    <property type="entry name" value="Hexose_phosphate_transp"/>
    <property type="match status" value="1"/>
</dbReference>
<keyword evidence="10" id="KW-1185">Reference proteome</keyword>
<feature type="transmembrane region" description="Helical" evidence="7">
    <location>
        <begin position="159"/>
        <end position="182"/>
    </location>
</feature>
<feature type="transmembrane region" description="Helical" evidence="7">
    <location>
        <begin position="356"/>
        <end position="379"/>
    </location>
</feature>
<dbReference type="Gene3D" id="1.20.1250.20">
    <property type="entry name" value="MFS general substrate transporter like domains"/>
    <property type="match status" value="2"/>
</dbReference>
<dbReference type="Proteomes" id="UP000198908">
    <property type="component" value="Unassembled WGS sequence"/>
</dbReference>
<evidence type="ECO:0000256" key="4">
    <source>
        <dbReference type="ARBA" id="ARBA00022989"/>
    </source>
</evidence>
<keyword evidence="4 7" id="KW-1133">Transmembrane helix</keyword>
<dbReference type="PROSITE" id="PS50850">
    <property type="entry name" value="MFS"/>
    <property type="match status" value="1"/>
</dbReference>
<comment type="subcellular location">
    <subcellularLocation>
        <location evidence="1">Cell membrane</location>
        <topology evidence="1">Multi-pass membrane protein</topology>
    </subcellularLocation>
</comment>
<organism evidence="9 10">
    <name type="scientific">Paraburkholderia lycopersici</name>
    <dbReference type="NCBI Taxonomy" id="416944"/>
    <lineage>
        <taxon>Bacteria</taxon>
        <taxon>Pseudomonadati</taxon>
        <taxon>Pseudomonadota</taxon>
        <taxon>Betaproteobacteria</taxon>
        <taxon>Burkholderiales</taxon>
        <taxon>Burkholderiaceae</taxon>
        <taxon>Paraburkholderia</taxon>
    </lineage>
</organism>
<feature type="transmembrane region" description="Helical" evidence="7">
    <location>
        <begin position="45"/>
        <end position="66"/>
    </location>
</feature>
<feature type="transmembrane region" description="Helical" evidence="7">
    <location>
        <begin position="218"/>
        <end position="240"/>
    </location>
</feature>
<dbReference type="InterPro" id="IPR020846">
    <property type="entry name" value="MFS_dom"/>
</dbReference>
<reference evidence="10" key="1">
    <citation type="submission" date="2016-09" db="EMBL/GenBank/DDBJ databases">
        <authorList>
            <person name="Varghese N."/>
            <person name="Submissions S."/>
        </authorList>
    </citation>
    <scope>NUCLEOTIDE SEQUENCE [LARGE SCALE GENOMIC DNA]</scope>
    <source>
        <strain evidence="10">TNe-862</strain>
    </source>
</reference>
<accession>A0A1G6IRS9</accession>
<feature type="transmembrane region" description="Helical" evidence="7">
    <location>
        <begin position="260"/>
        <end position="280"/>
    </location>
</feature>
<sequence length="446" mass="48142">MFSRATTRVLLLLCVMYLITYVDRVNVSTAAGAFGAELKLSHTQVGFVFSAFAYPYLVFQIIGGWVGDRFGPRRTLTACAVIWAGATVLTGLAGGFVSLIVARLLLGLGEGATFPTATRAMSNWTPANRRGLAQGITHAASRVGNAVAPPLIVWLMLTFGWRGAFIATGIASFLWAIVWVLYFRDDPRDHPKITGSECATLEIYSGAKERTPVPWRRLIARMSPVTAVYFCYGWVLWLFLSWIPQYFLHNYHMQLSKSALFASGVFFAGVLGDWLGGLLTDRILRRSGNLRLARNVMVGVCMLLTLLSLMPILLMQNVTVTLAALCLSAGFFFNEMTIGPMWAVPMDIAPRHAGTASGLMNTGSAGAAIVSPVVGGWLIDMTGNWNLPFMVSMAVMAAGMLLTFVMRPDRGLDGTAPGLGGTPQRSAPGVTDDGVSQPSAVREGIE</sequence>
<evidence type="ECO:0000256" key="7">
    <source>
        <dbReference type="SAM" id="Phobius"/>
    </source>
</evidence>
<name>A0A1G6IRS9_9BURK</name>
<feature type="region of interest" description="Disordered" evidence="6">
    <location>
        <begin position="414"/>
        <end position="446"/>
    </location>
</feature>
<dbReference type="InterPro" id="IPR000849">
    <property type="entry name" value="Sugar_P_transporter"/>
</dbReference>
<evidence type="ECO:0000256" key="6">
    <source>
        <dbReference type="SAM" id="MobiDB-lite"/>
    </source>
</evidence>
<gene>
    <name evidence="9" type="ORF">SAMN05421548_10418</name>
</gene>
<keyword evidence="2" id="KW-1003">Cell membrane</keyword>
<dbReference type="CDD" id="cd17319">
    <property type="entry name" value="MFS_ExuT_GudP_like"/>
    <property type="match status" value="1"/>
</dbReference>
<feature type="transmembrane region" description="Helical" evidence="7">
    <location>
        <begin position="320"/>
        <end position="344"/>
    </location>
</feature>
<dbReference type="GO" id="GO:0005886">
    <property type="term" value="C:plasma membrane"/>
    <property type="evidence" value="ECO:0007669"/>
    <property type="project" value="UniProtKB-SubCell"/>
</dbReference>
<feature type="transmembrane region" description="Helical" evidence="7">
    <location>
        <begin position="292"/>
        <end position="314"/>
    </location>
</feature>
<evidence type="ECO:0000256" key="3">
    <source>
        <dbReference type="ARBA" id="ARBA00022692"/>
    </source>
</evidence>
<evidence type="ECO:0000256" key="5">
    <source>
        <dbReference type="ARBA" id="ARBA00023136"/>
    </source>
</evidence>
<evidence type="ECO:0000256" key="1">
    <source>
        <dbReference type="ARBA" id="ARBA00004651"/>
    </source>
</evidence>
<dbReference type="InterPro" id="IPR036259">
    <property type="entry name" value="MFS_trans_sf"/>
</dbReference>
<dbReference type="AlphaFoldDB" id="A0A1G6IRS9"/>
<feature type="transmembrane region" description="Helical" evidence="7">
    <location>
        <begin position="385"/>
        <end position="405"/>
    </location>
</feature>
<proteinExistence type="predicted"/>
<dbReference type="SUPFAM" id="SSF103473">
    <property type="entry name" value="MFS general substrate transporter"/>
    <property type="match status" value="1"/>
</dbReference>
<evidence type="ECO:0000256" key="2">
    <source>
        <dbReference type="ARBA" id="ARBA00022475"/>
    </source>
</evidence>
<dbReference type="STRING" id="416944.SAMN05421548_10418"/>
<protein>
    <submittedName>
        <fullName evidence="9">Sugar phosphate permease</fullName>
    </submittedName>
</protein>
<dbReference type="PANTHER" id="PTHR11662">
    <property type="entry name" value="SOLUTE CARRIER FAMILY 17"/>
    <property type="match status" value="1"/>
</dbReference>
<dbReference type="Pfam" id="PF07690">
    <property type="entry name" value="MFS_1"/>
    <property type="match status" value="1"/>
</dbReference>
<feature type="domain" description="Major facilitator superfamily (MFS) profile" evidence="8">
    <location>
        <begin position="9"/>
        <end position="411"/>
    </location>
</feature>
<feature type="transmembrane region" description="Helical" evidence="7">
    <location>
        <begin position="78"/>
        <end position="106"/>
    </location>
</feature>
<keyword evidence="3 7" id="KW-0812">Transmembrane</keyword>
<dbReference type="GO" id="GO:0022857">
    <property type="term" value="F:transmembrane transporter activity"/>
    <property type="evidence" value="ECO:0007669"/>
    <property type="project" value="InterPro"/>
</dbReference>
<evidence type="ECO:0000259" key="8">
    <source>
        <dbReference type="PROSITE" id="PS50850"/>
    </source>
</evidence>
<dbReference type="EMBL" id="FMYQ01000004">
    <property type="protein sequence ID" value="SDC08446.1"/>
    <property type="molecule type" value="Genomic_DNA"/>
</dbReference>
<dbReference type="InterPro" id="IPR011701">
    <property type="entry name" value="MFS"/>
</dbReference>
<dbReference type="InterPro" id="IPR050382">
    <property type="entry name" value="MFS_Na/Anion_cotransporter"/>
</dbReference>
<dbReference type="PANTHER" id="PTHR11662:SF399">
    <property type="entry name" value="FI19708P1-RELATED"/>
    <property type="match status" value="1"/>
</dbReference>
<evidence type="ECO:0000313" key="9">
    <source>
        <dbReference type="EMBL" id="SDC08446.1"/>
    </source>
</evidence>